<evidence type="ECO:0000313" key="2">
    <source>
        <dbReference type="Proteomes" id="UP000634647"/>
    </source>
</evidence>
<accession>A0AAN4ZXW1</accession>
<protein>
    <submittedName>
        <fullName evidence="1">Uncharacterized protein</fullName>
    </submittedName>
</protein>
<proteinExistence type="predicted"/>
<reference evidence="1" key="1">
    <citation type="journal article" date="2014" name="Int. J. Syst. Evol. Microbiol.">
        <title>Complete genome sequence of Corynebacterium casei LMG S-19264T (=DSM 44701T), isolated from a smear-ripened cheese.</title>
        <authorList>
            <consortium name="US DOE Joint Genome Institute (JGI-PGF)"/>
            <person name="Walter F."/>
            <person name="Albersmeier A."/>
            <person name="Kalinowski J."/>
            <person name="Ruckert C."/>
        </authorList>
    </citation>
    <scope>NUCLEOTIDE SEQUENCE</scope>
    <source>
        <strain evidence="1">CGMCC 1.10859</strain>
    </source>
</reference>
<evidence type="ECO:0000313" key="1">
    <source>
        <dbReference type="EMBL" id="GHD98613.1"/>
    </source>
</evidence>
<dbReference type="AlphaFoldDB" id="A0AAN4ZXW1"/>
<dbReference type="Proteomes" id="UP000634647">
    <property type="component" value="Unassembled WGS sequence"/>
</dbReference>
<reference evidence="1" key="2">
    <citation type="submission" date="2023-06" db="EMBL/GenBank/DDBJ databases">
        <authorList>
            <person name="Sun Q."/>
            <person name="Zhou Y."/>
        </authorList>
    </citation>
    <scope>NUCLEOTIDE SEQUENCE</scope>
    <source>
        <strain evidence="1">CGMCC 1.10859</strain>
    </source>
</reference>
<sequence length="109" mass="11443">MPVPLLTRSRCKLAARARDRQHGGFRRWRAITAPPGGATPAANGMGAGQACCALHRVFYASGSIPAGPGRLGPSPRLAPCIRFRRATAQTPVAKGADPIGVIAPRRTLH</sequence>
<name>A0AAN4ZXW1_9RHOB</name>
<dbReference type="EMBL" id="BNAB01000001">
    <property type="protein sequence ID" value="GHD98613.1"/>
    <property type="molecule type" value="Genomic_DNA"/>
</dbReference>
<comment type="caution">
    <text evidence="1">The sequence shown here is derived from an EMBL/GenBank/DDBJ whole genome shotgun (WGS) entry which is preliminary data.</text>
</comment>
<organism evidence="1 2">
    <name type="scientific">Allgaiera indica</name>
    <dbReference type="NCBI Taxonomy" id="765699"/>
    <lineage>
        <taxon>Bacteria</taxon>
        <taxon>Pseudomonadati</taxon>
        <taxon>Pseudomonadota</taxon>
        <taxon>Alphaproteobacteria</taxon>
        <taxon>Rhodobacterales</taxon>
        <taxon>Paracoccaceae</taxon>
        <taxon>Allgaiera</taxon>
    </lineage>
</organism>
<gene>
    <name evidence="1" type="ORF">GCM10008024_02830</name>
</gene>